<dbReference type="Proteomes" id="UP001595696">
    <property type="component" value="Unassembled WGS sequence"/>
</dbReference>
<dbReference type="RefSeq" id="WP_378610207.1">
    <property type="nucleotide sequence ID" value="NZ_JBHSAX010000002.1"/>
</dbReference>
<evidence type="ECO:0000313" key="1">
    <source>
        <dbReference type="EMBL" id="MFC3960423.1"/>
    </source>
</evidence>
<comment type="caution">
    <text evidence="1">The sequence shown here is derived from an EMBL/GenBank/DDBJ whole genome shotgun (WGS) entry which is preliminary data.</text>
</comment>
<keyword evidence="2" id="KW-1185">Reference proteome</keyword>
<dbReference type="Pfam" id="PF06013">
    <property type="entry name" value="WXG100"/>
    <property type="match status" value="1"/>
</dbReference>
<reference evidence="2" key="1">
    <citation type="journal article" date="2019" name="Int. J. Syst. Evol. Microbiol.">
        <title>The Global Catalogue of Microorganisms (GCM) 10K type strain sequencing project: providing services to taxonomists for standard genome sequencing and annotation.</title>
        <authorList>
            <consortium name="The Broad Institute Genomics Platform"/>
            <consortium name="The Broad Institute Genome Sequencing Center for Infectious Disease"/>
            <person name="Wu L."/>
            <person name="Ma J."/>
        </authorList>
    </citation>
    <scope>NUCLEOTIDE SEQUENCE [LARGE SCALE GENOMIC DNA]</scope>
    <source>
        <strain evidence="2">CGMCC 4.7330</strain>
    </source>
</reference>
<gene>
    <name evidence="1" type="ORF">ACFO0B_00295</name>
</gene>
<protein>
    <submittedName>
        <fullName evidence="1">WXG100 family type VII secretion target</fullName>
    </submittedName>
</protein>
<accession>A0ABV8DKS5</accession>
<dbReference type="SUPFAM" id="SSF140453">
    <property type="entry name" value="EsxAB dimer-like"/>
    <property type="match status" value="1"/>
</dbReference>
<dbReference type="Gene3D" id="1.10.287.1060">
    <property type="entry name" value="ESAT-6-like"/>
    <property type="match status" value="1"/>
</dbReference>
<name>A0ABV8DKS5_9NOCA</name>
<dbReference type="InterPro" id="IPR010310">
    <property type="entry name" value="T7SS_ESAT-6-like"/>
</dbReference>
<sequence length="100" mass="10520">MTDDAPLRVVPEDVQAIGRYAADVAEQLKSGASSLDGEVQALFGTWRGSAADAYRTGWDEMRDGVLQTFDALTDLASKLGAGVAAQVEQESSSATLLNVD</sequence>
<dbReference type="EMBL" id="JBHSAX010000002">
    <property type="protein sequence ID" value="MFC3960423.1"/>
    <property type="molecule type" value="Genomic_DNA"/>
</dbReference>
<proteinExistence type="predicted"/>
<evidence type="ECO:0000313" key="2">
    <source>
        <dbReference type="Proteomes" id="UP001595696"/>
    </source>
</evidence>
<dbReference type="InterPro" id="IPR036689">
    <property type="entry name" value="ESAT-6-like_sf"/>
</dbReference>
<organism evidence="1 2">
    <name type="scientific">Nocardia jiangsuensis</name>
    <dbReference type="NCBI Taxonomy" id="1691563"/>
    <lineage>
        <taxon>Bacteria</taxon>
        <taxon>Bacillati</taxon>
        <taxon>Actinomycetota</taxon>
        <taxon>Actinomycetes</taxon>
        <taxon>Mycobacteriales</taxon>
        <taxon>Nocardiaceae</taxon>
        <taxon>Nocardia</taxon>
    </lineage>
</organism>